<dbReference type="InterPro" id="IPR011044">
    <property type="entry name" value="Quino_amine_DH_bsu"/>
</dbReference>
<feature type="signal peptide" evidence="1">
    <location>
        <begin position="1"/>
        <end position="21"/>
    </location>
</feature>
<evidence type="ECO:0008006" key="4">
    <source>
        <dbReference type="Google" id="ProtNLM"/>
    </source>
</evidence>
<dbReference type="SUPFAM" id="SSF50969">
    <property type="entry name" value="YVTN repeat-like/Quinoprotein amine dehydrogenase"/>
    <property type="match status" value="1"/>
</dbReference>
<evidence type="ECO:0000256" key="1">
    <source>
        <dbReference type="SAM" id="SignalP"/>
    </source>
</evidence>
<evidence type="ECO:0000313" key="3">
    <source>
        <dbReference type="Proteomes" id="UP000260644"/>
    </source>
</evidence>
<dbReference type="EMBL" id="QPMM01000017">
    <property type="protein sequence ID" value="RFS18949.1"/>
    <property type="molecule type" value="Genomic_DNA"/>
</dbReference>
<sequence length="284" mass="31960">MNLRAGLILFVFFLLSCNAFSDREQKVYASPKGYDLTQPTRYRVRESMQEISGIVVDSNEHNILAINDEDGRVFVIDVTTTSPYPSYKFAKNGDYEDICRTDSGIFVLKSNGGLFHVHGLYTDSAYSDHYKFPKAGKREFETTYYDSARNSIVMICKNCADDKKLGITSAYSFDLATKTFDTTAIYHFDNREIAKLAGSDLRYFKPSGAAIHPIEKRLYIVASVNGLLVISDLQGHIQEAYNLKHRLFLQPEGISFAPNGDLYISNEGGYDGTASILKFTYNAR</sequence>
<dbReference type="PROSITE" id="PS51257">
    <property type="entry name" value="PROKAR_LIPOPROTEIN"/>
    <property type="match status" value="1"/>
</dbReference>
<keyword evidence="1" id="KW-0732">Signal</keyword>
<dbReference type="RefSeq" id="WP_116978628.1">
    <property type="nucleotide sequence ID" value="NZ_QPMM01000017.1"/>
</dbReference>
<reference evidence="2 3" key="1">
    <citation type="submission" date="2018-07" db="EMBL/GenBank/DDBJ databases">
        <title>Chitinophaga K2CV101002-2 sp. nov., isolated from a monsoon evergreen broad-leaved forest soil.</title>
        <authorList>
            <person name="Lv Y."/>
        </authorList>
    </citation>
    <scope>NUCLEOTIDE SEQUENCE [LARGE SCALE GENOMIC DNA]</scope>
    <source>
        <strain evidence="2 3">GDMCC 1.1288</strain>
    </source>
</reference>
<dbReference type="Proteomes" id="UP000260644">
    <property type="component" value="Unassembled WGS sequence"/>
</dbReference>
<dbReference type="OrthoDB" id="5292493at2"/>
<protein>
    <recommendedName>
        <fullName evidence="4">SdiA-regulated family protein</fullName>
    </recommendedName>
</protein>
<feature type="chain" id="PRO_5017735904" description="SdiA-regulated family protein" evidence="1">
    <location>
        <begin position="22"/>
        <end position="284"/>
    </location>
</feature>
<comment type="caution">
    <text evidence="2">The sequence shown here is derived from an EMBL/GenBank/DDBJ whole genome shotgun (WGS) entry which is preliminary data.</text>
</comment>
<evidence type="ECO:0000313" key="2">
    <source>
        <dbReference type="EMBL" id="RFS18949.1"/>
    </source>
</evidence>
<proteinExistence type="predicted"/>
<organism evidence="2 3">
    <name type="scientific">Chitinophaga silvatica</name>
    <dbReference type="NCBI Taxonomy" id="2282649"/>
    <lineage>
        <taxon>Bacteria</taxon>
        <taxon>Pseudomonadati</taxon>
        <taxon>Bacteroidota</taxon>
        <taxon>Chitinophagia</taxon>
        <taxon>Chitinophagales</taxon>
        <taxon>Chitinophagaceae</taxon>
        <taxon>Chitinophaga</taxon>
    </lineage>
</organism>
<keyword evidence="3" id="KW-1185">Reference proteome</keyword>
<name>A0A3E1Y2M7_9BACT</name>
<gene>
    <name evidence="2" type="ORF">DVR12_25410</name>
</gene>
<accession>A0A3E1Y2M7</accession>
<dbReference type="AlphaFoldDB" id="A0A3E1Y2M7"/>